<comment type="similarity">
    <text evidence="3">Belongs to the KHG/KDPG aldolase family.</text>
</comment>
<dbReference type="InterPro" id="IPR000887">
    <property type="entry name" value="Aldlse_KDPG_KHG"/>
</dbReference>
<dbReference type="Pfam" id="PF01081">
    <property type="entry name" value="Aldolase"/>
    <property type="match status" value="1"/>
</dbReference>
<dbReference type="Proteomes" id="UP000321085">
    <property type="component" value="Unassembled WGS sequence"/>
</dbReference>
<evidence type="ECO:0000256" key="8">
    <source>
        <dbReference type="ARBA" id="ARBA00023277"/>
    </source>
</evidence>
<accession>A0A512C0J8</accession>
<name>A0A512C0J8_9HYPH</name>
<dbReference type="InterPro" id="IPR031337">
    <property type="entry name" value="KDPG/KHG_AS_1"/>
</dbReference>
<dbReference type="CDD" id="cd00452">
    <property type="entry name" value="KDPG_aldolase"/>
    <property type="match status" value="1"/>
</dbReference>
<evidence type="ECO:0000256" key="5">
    <source>
        <dbReference type="ARBA" id="ARBA00013063"/>
    </source>
</evidence>
<protein>
    <recommendedName>
        <fullName evidence="5">2-dehydro-3-deoxy-phosphogluconate aldolase</fullName>
        <ecNumber evidence="5">4.1.2.14</ecNumber>
    </recommendedName>
</protein>
<dbReference type="EC" id="4.1.2.14" evidence="5"/>
<organism evidence="9 10">
    <name type="scientific">Microvirga aerophila</name>
    <dbReference type="NCBI Taxonomy" id="670291"/>
    <lineage>
        <taxon>Bacteria</taxon>
        <taxon>Pseudomonadati</taxon>
        <taxon>Pseudomonadota</taxon>
        <taxon>Alphaproteobacteria</taxon>
        <taxon>Hyphomicrobiales</taxon>
        <taxon>Methylobacteriaceae</taxon>
        <taxon>Microvirga</taxon>
    </lineage>
</organism>
<dbReference type="AlphaFoldDB" id="A0A512C0J8"/>
<reference evidence="9 10" key="1">
    <citation type="submission" date="2019-07" db="EMBL/GenBank/DDBJ databases">
        <title>Whole genome shotgun sequence of Microvirga aerophila NBRC 106136.</title>
        <authorList>
            <person name="Hosoyama A."/>
            <person name="Uohara A."/>
            <person name="Ohji S."/>
            <person name="Ichikawa N."/>
        </authorList>
    </citation>
    <scope>NUCLEOTIDE SEQUENCE [LARGE SCALE GENOMIC DNA]</scope>
    <source>
        <strain evidence="9 10">NBRC 106136</strain>
    </source>
</reference>
<dbReference type="InterPro" id="IPR013785">
    <property type="entry name" value="Aldolase_TIM"/>
</dbReference>
<evidence type="ECO:0000313" key="10">
    <source>
        <dbReference type="Proteomes" id="UP000321085"/>
    </source>
</evidence>
<dbReference type="PROSITE" id="PS00160">
    <property type="entry name" value="ALDOLASE_KDPG_KHG_2"/>
    <property type="match status" value="1"/>
</dbReference>
<comment type="pathway">
    <text evidence="2">Carbohydrate acid metabolism; 2-dehydro-3-deoxy-D-gluconate degradation; D-glyceraldehyde 3-phosphate and pyruvate from 2-dehydro-3-deoxy-D-gluconate: step 2/2.</text>
</comment>
<comment type="caution">
    <text evidence="9">The sequence shown here is derived from an EMBL/GenBank/DDBJ whole genome shotgun (WGS) entry which is preliminary data.</text>
</comment>
<dbReference type="PANTHER" id="PTHR30246:SF1">
    <property type="entry name" value="2-DEHYDRO-3-DEOXY-6-PHOSPHOGALACTONATE ALDOLASE-RELATED"/>
    <property type="match status" value="1"/>
</dbReference>
<evidence type="ECO:0000256" key="7">
    <source>
        <dbReference type="ARBA" id="ARBA00023270"/>
    </source>
</evidence>
<sequence length="231" mass="23913">MKAASDPAEMSRQDQLSELLRQSPIIPVITIERVEDAVPLAEALVAGGLRLLEITLRTPVAREAAAAIVANVPEAIVGIGTVVSERDLVLASELGAQFALSPGATPDLLDAAAASNLPFMPGIATASELMAALARGFDVVKFFPAVPAGGIATIAALAGPFPQARFCPTGGIGEANASEWLAQPNVIAVGGSWLTPATDVRKGDWPAITDRARRTLAHTSAFHKGLNEVPR</sequence>
<keyword evidence="10" id="KW-1185">Reference proteome</keyword>
<evidence type="ECO:0000256" key="6">
    <source>
        <dbReference type="ARBA" id="ARBA00023239"/>
    </source>
</evidence>
<dbReference type="PROSITE" id="PS00159">
    <property type="entry name" value="ALDOLASE_KDPG_KHG_1"/>
    <property type="match status" value="1"/>
</dbReference>
<dbReference type="RefSeq" id="WP_147022627.1">
    <property type="nucleotide sequence ID" value="NZ_BJYU01000121.1"/>
</dbReference>
<dbReference type="SUPFAM" id="SSF51569">
    <property type="entry name" value="Aldolase"/>
    <property type="match status" value="1"/>
</dbReference>
<dbReference type="InterPro" id="IPR031338">
    <property type="entry name" value="KDPG/KHG_AS_2"/>
</dbReference>
<dbReference type="Gene3D" id="3.20.20.70">
    <property type="entry name" value="Aldolase class I"/>
    <property type="match status" value="1"/>
</dbReference>
<dbReference type="GO" id="GO:0008675">
    <property type="term" value="F:2-dehydro-3-deoxy-phosphogluconate aldolase activity"/>
    <property type="evidence" value="ECO:0007669"/>
    <property type="project" value="UniProtKB-EC"/>
</dbReference>
<keyword evidence="8" id="KW-0119">Carbohydrate metabolism</keyword>
<comment type="catalytic activity">
    <reaction evidence="1">
        <text>2-dehydro-3-deoxy-6-phospho-D-gluconate = D-glyceraldehyde 3-phosphate + pyruvate</text>
        <dbReference type="Rhea" id="RHEA:17089"/>
        <dbReference type="ChEBI" id="CHEBI:15361"/>
        <dbReference type="ChEBI" id="CHEBI:57569"/>
        <dbReference type="ChEBI" id="CHEBI:59776"/>
        <dbReference type="EC" id="4.1.2.14"/>
    </reaction>
</comment>
<evidence type="ECO:0000256" key="4">
    <source>
        <dbReference type="ARBA" id="ARBA00011233"/>
    </source>
</evidence>
<comment type="subunit">
    <text evidence="4">Homotrimer.</text>
</comment>
<gene>
    <name evidence="9" type="primary">kdgA</name>
    <name evidence="9" type="ORF">MAE02_54280</name>
</gene>
<dbReference type="PANTHER" id="PTHR30246">
    <property type="entry name" value="2-KETO-3-DEOXY-6-PHOSPHOGLUCONATE ALDOLASE"/>
    <property type="match status" value="1"/>
</dbReference>
<dbReference type="NCBIfam" id="TIGR01182">
    <property type="entry name" value="eda"/>
    <property type="match status" value="1"/>
</dbReference>
<dbReference type="NCBIfam" id="NF004325">
    <property type="entry name" value="PRK05718.1"/>
    <property type="match status" value="1"/>
</dbReference>
<proteinExistence type="inferred from homology"/>
<keyword evidence="7" id="KW-0704">Schiff base</keyword>
<evidence type="ECO:0000256" key="1">
    <source>
        <dbReference type="ARBA" id="ARBA00000654"/>
    </source>
</evidence>
<evidence type="ECO:0000256" key="3">
    <source>
        <dbReference type="ARBA" id="ARBA00006906"/>
    </source>
</evidence>
<evidence type="ECO:0000256" key="2">
    <source>
        <dbReference type="ARBA" id="ARBA00004736"/>
    </source>
</evidence>
<evidence type="ECO:0000313" key="9">
    <source>
        <dbReference type="EMBL" id="GEO17732.1"/>
    </source>
</evidence>
<dbReference type="EMBL" id="BJYU01000121">
    <property type="protein sequence ID" value="GEO17732.1"/>
    <property type="molecule type" value="Genomic_DNA"/>
</dbReference>
<keyword evidence="6" id="KW-0456">Lyase</keyword>